<keyword evidence="2" id="KW-0479">Metal-binding</keyword>
<keyword evidence="10" id="KW-0853">WD repeat</keyword>
<keyword evidence="14" id="KW-1185">Reference proteome</keyword>
<dbReference type="Gene3D" id="3.30.40.10">
    <property type="entry name" value="Zinc/RING finger domain, C3HC4 (zinc finger)"/>
    <property type="match status" value="1"/>
</dbReference>
<dbReference type="InterPro" id="IPR001841">
    <property type="entry name" value="Znf_RING"/>
</dbReference>
<protein>
    <recommendedName>
        <fullName evidence="15">F-box/WD repeat-containing protein 7-like</fullName>
    </recommendedName>
</protein>
<dbReference type="InterPro" id="IPR015943">
    <property type="entry name" value="WD40/YVTN_repeat-like_dom_sf"/>
</dbReference>
<reference evidence="13 14" key="1">
    <citation type="journal article" date="2018" name="Genome Biol. Evol.">
        <title>Multiple Roots of Fruiting Body Formation in Amoebozoa.</title>
        <authorList>
            <person name="Hillmann F."/>
            <person name="Forbes G."/>
            <person name="Novohradska S."/>
            <person name="Ferling I."/>
            <person name="Riege K."/>
            <person name="Groth M."/>
            <person name="Westermann M."/>
            <person name="Marz M."/>
            <person name="Spaller T."/>
            <person name="Winckler T."/>
            <person name="Schaap P."/>
            <person name="Glockner G."/>
        </authorList>
    </citation>
    <scope>NUCLEOTIDE SEQUENCE [LARGE SCALE GENOMIC DNA]</scope>
    <source>
        <strain evidence="13 14">Jena</strain>
    </source>
</reference>
<keyword evidence="4" id="KW-1000">Mitochondrion outer membrane</keyword>
<dbReference type="GO" id="GO:0005741">
    <property type="term" value="C:mitochondrial outer membrane"/>
    <property type="evidence" value="ECO:0007669"/>
    <property type="project" value="UniProtKB-SubCell"/>
</dbReference>
<dbReference type="InterPro" id="IPR013083">
    <property type="entry name" value="Znf_RING/FYVE/PHD"/>
</dbReference>
<dbReference type="AlphaFoldDB" id="A0A2P6NYR7"/>
<keyword evidence="5" id="KW-0862">Zinc</keyword>
<dbReference type="SUPFAM" id="SSF81383">
    <property type="entry name" value="F-box domain"/>
    <property type="match status" value="1"/>
</dbReference>
<keyword evidence="3 9" id="KW-0863">Zinc-finger</keyword>
<feature type="domain" description="RING-type" evidence="11">
    <location>
        <begin position="16"/>
        <end position="54"/>
    </location>
</feature>
<organism evidence="13 14">
    <name type="scientific">Planoprotostelium fungivorum</name>
    <dbReference type="NCBI Taxonomy" id="1890364"/>
    <lineage>
        <taxon>Eukaryota</taxon>
        <taxon>Amoebozoa</taxon>
        <taxon>Evosea</taxon>
        <taxon>Variosea</taxon>
        <taxon>Cavosteliida</taxon>
        <taxon>Cavosteliaceae</taxon>
        <taxon>Planoprotostelium</taxon>
    </lineage>
</organism>
<evidence type="ECO:0000256" key="6">
    <source>
        <dbReference type="ARBA" id="ARBA00023054"/>
    </source>
</evidence>
<dbReference type="Proteomes" id="UP000241769">
    <property type="component" value="Unassembled WGS sequence"/>
</dbReference>
<feature type="domain" description="F-box" evidence="12">
    <location>
        <begin position="94"/>
        <end position="140"/>
    </location>
</feature>
<evidence type="ECO:0000256" key="1">
    <source>
        <dbReference type="ARBA" id="ARBA00004570"/>
    </source>
</evidence>
<dbReference type="PANTHER" id="PTHR19855">
    <property type="entry name" value="WD40 REPEAT PROTEIN 12, 37"/>
    <property type="match status" value="1"/>
</dbReference>
<dbReference type="Pfam" id="PF00400">
    <property type="entry name" value="WD40"/>
    <property type="match status" value="2"/>
</dbReference>
<keyword evidence="8" id="KW-0472">Membrane</keyword>
<dbReference type="InterPro" id="IPR001680">
    <property type="entry name" value="WD40_rpt"/>
</dbReference>
<feature type="repeat" description="WD" evidence="10">
    <location>
        <begin position="184"/>
        <end position="223"/>
    </location>
</feature>
<dbReference type="Pfam" id="PF12937">
    <property type="entry name" value="F-box-like"/>
    <property type="match status" value="1"/>
</dbReference>
<evidence type="ECO:0000256" key="2">
    <source>
        <dbReference type="ARBA" id="ARBA00022723"/>
    </source>
</evidence>
<evidence type="ECO:0000313" key="13">
    <source>
        <dbReference type="EMBL" id="PRP89103.1"/>
    </source>
</evidence>
<dbReference type="Gene3D" id="2.130.10.10">
    <property type="entry name" value="YVTN repeat-like/Quinoprotein amine dehydrogenase"/>
    <property type="match status" value="2"/>
</dbReference>
<evidence type="ECO:0000313" key="14">
    <source>
        <dbReference type="Proteomes" id="UP000241769"/>
    </source>
</evidence>
<dbReference type="PROSITE" id="PS00518">
    <property type="entry name" value="ZF_RING_1"/>
    <property type="match status" value="1"/>
</dbReference>
<evidence type="ECO:0000256" key="3">
    <source>
        <dbReference type="ARBA" id="ARBA00022771"/>
    </source>
</evidence>
<dbReference type="InterPro" id="IPR011047">
    <property type="entry name" value="Quinoprotein_ADH-like_sf"/>
</dbReference>
<proteinExistence type="predicted"/>
<dbReference type="Gene3D" id="1.20.1280.50">
    <property type="match status" value="1"/>
</dbReference>
<evidence type="ECO:0000256" key="8">
    <source>
        <dbReference type="ARBA" id="ARBA00023136"/>
    </source>
</evidence>
<dbReference type="SUPFAM" id="SSF57850">
    <property type="entry name" value="RING/U-box"/>
    <property type="match status" value="1"/>
</dbReference>
<sequence>METQEQITDLEDRSTCWTCFEVFQDPITFSCSHTLCKSCAVRMTMNKRACPFCNQALDLPLPPVNKDVLSLVNRFRAVQADMDTSKLTYEQQPQSEFLSLPRDNLIEIILNLSISDIVKMSTVCRQLKSITDENFLWRQLCQNRFPFSALGKYGKSWKHCFIGQSKLNTSWNTGRAGDFKMTAYRGHTGDITTFKMYKKNIVTGGTDKELRVWRQGTEDPVYTLKGHSASVNCLDFNESRIMSGAAELIVWDVENGKMLHKMEQGGIIPCLSFGESTVTTASDGTLCVYDLRTGGEVKRYAPQVGLPNKIYCRSNEIILSGARGVRLYDLRKNHSLAVRDYDIANTGFVSSGGDNIYLSTGNDIATIDITKPGVDRWNLMGHWNLPGLMQLDGDLLATAHSAVQVYNVKTKTLVHNISMDNSVVNGLCMRNNRIVAGCSDLSIKIYDASNAKKLYYLRGGSRVVRSGHLGIQGISGVQLSAGSIIASIGDLMRVYDFDTYHAE</sequence>
<dbReference type="SMART" id="SM00256">
    <property type="entry name" value="FBOX"/>
    <property type="match status" value="1"/>
</dbReference>
<dbReference type="InterPro" id="IPR001810">
    <property type="entry name" value="F-box_dom"/>
</dbReference>
<dbReference type="PROSITE" id="PS50089">
    <property type="entry name" value="ZF_RING_2"/>
    <property type="match status" value="1"/>
</dbReference>
<dbReference type="PROSITE" id="PS50181">
    <property type="entry name" value="FBOX"/>
    <property type="match status" value="1"/>
</dbReference>
<evidence type="ECO:0000259" key="12">
    <source>
        <dbReference type="PROSITE" id="PS50181"/>
    </source>
</evidence>
<evidence type="ECO:0000256" key="9">
    <source>
        <dbReference type="PROSITE-ProRule" id="PRU00175"/>
    </source>
</evidence>
<evidence type="ECO:0008006" key="15">
    <source>
        <dbReference type="Google" id="ProtNLM"/>
    </source>
</evidence>
<dbReference type="OrthoDB" id="190105at2759"/>
<dbReference type="SUPFAM" id="SSF50998">
    <property type="entry name" value="Quinoprotein alcohol dehydrogenase-like"/>
    <property type="match status" value="1"/>
</dbReference>
<dbReference type="Pfam" id="PF13920">
    <property type="entry name" value="zf-C3HC4_3"/>
    <property type="match status" value="1"/>
</dbReference>
<keyword evidence="6" id="KW-0175">Coiled coil</keyword>
<dbReference type="PANTHER" id="PTHR19855:SF28">
    <property type="entry name" value="CCR4-ASSOCIATED FACTOR 4"/>
    <property type="match status" value="1"/>
</dbReference>
<dbReference type="GO" id="GO:0008270">
    <property type="term" value="F:zinc ion binding"/>
    <property type="evidence" value="ECO:0007669"/>
    <property type="project" value="UniProtKB-KW"/>
</dbReference>
<dbReference type="InParanoid" id="A0A2P6NYR7"/>
<dbReference type="InterPro" id="IPR017907">
    <property type="entry name" value="Znf_RING_CS"/>
</dbReference>
<evidence type="ECO:0000256" key="4">
    <source>
        <dbReference type="ARBA" id="ARBA00022787"/>
    </source>
</evidence>
<keyword evidence="7" id="KW-0496">Mitochondrion</keyword>
<gene>
    <name evidence="13" type="ORF">PROFUN_01823</name>
</gene>
<dbReference type="InterPro" id="IPR036047">
    <property type="entry name" value="F-box-like_dom_sf"/>
</dbReference>
<dbReference type="EMBL" id="MDYQ01000005">
    <property type="protein sequence ID" value="PRP89103.1"/>
    <property type="molecule type" value="Genomic_DNA"/>
</dbReference>
<comment type="caution">
    <text evidence="13">The sequence shown here is derived from an EMBL/GenBank/DDBJ whole genome shotgun (WGS) entry which is preliminary data.</text>
</comment>
<dbReference type="STRING" id="1890364.A0A2P6NYR7"/>
<dbReference type="PROSITE" id="PS50082">
    <property type="entry name" value="WD_REPEATS_2"/>
    <property type="match status" value="1"/>
</dbReference>
<evidence type="ECO:0000256" key="5">
    <source>
        <dbReference type="ARBA" id="ARBA00022833"/>
    </source>
</evidence>
<accession>A0A2P6NYR7</accession>
<evidence type="ECO:0000256" key="10">
    <source>
        <dbReference type="PROSITE-ProRule" id="PRU00221"/>
    </source>
</evidence>
<comment type="subcellular location">
    <subcellularLocation>
        <location evidence="1">Mitochondrion outer membrane</location>
        <topology evidence="1">Peripheral membrane protein</topology>
        <orientation evidence="1">Cytoplasmic side</orientation>
    </subcellularLocation>
</comment>
<name>A0A2P6NYR7_9EUKA</name>
<evidence type="ECO:0000259" key="11">
    <source>
        <dbReference type="PROSITE" id="PS50089"/>
    </source>
</evidence>
<evidence type="ECO:0000256" key="7">
    <source>
        <dbReference type="ARBA" id="ARBA00023128"/>
    </source>
</evidence>
<dbReference type="SMART" id="SM00320">
    <property type="entry name" value="WD40"/>
    <property type="match status" value="4"/>
</dbReference>